<evidence type="ECO:0000313" key="3">
    <source>
        <dbReference type="Proteomes" id="UP000199187"/>
    </source>
</evidence>
<evidence type="ECO:0000313" key="2">
    <source>
        <dbReference type="EMBL" id="SFU13435.1"/>
    </source>
</evidence>
<feature type="transmembrane region" description="Helical" evidence="1">
    <location>
        <begin position="74"/>
        <end position="96"/>
    </location>
</feature>
<protein>
    <submittedName>
        <fullName evidence="2">Positive regulator of sigma(E), RseC/MucC</fullName>
    </submittedName>
</protein>
<keyword evidence="1" id="KW-0812">Transmembrane</keyword>
<dbReference type="RefSeq" id="WP_090124465.1">
    <property type="nucleotide sequence ID" value="NZ_CP045300.1"/>
</dbReference>
<dbReference type="PIRSF" id="PIRSF004923">
    <property type="entry name" value="RseC"/>
    <property type="match status" value="1"/>
</dbReference>
<dbReference type="InterPro" id="IPR026268">
    <property type="entry name" value="RseC"/>
</dbReference>
<feature type="transmembrane region" description="Helical" evidence="1">
    <location>
        <begin position="102"/>
        <end position="121"/>
    </location>
</feature>
<dbReference type="PANTHER" id="PTHR35867:SF1">
    <property type="entry name" value="PROTEIN RSEC"/>
    <property type="match status" value="1"/>
</dbReference>
<organism evidence="2 3">
    <name type="scientific">Kosakonia arachidis</name>
    <dbReference type="NCBI Taxonomy" id="551989"/>
    <lineage>
        <taxon>Bacteria</taxon>
        <taxon>Pseudomonadati</taxon>
        <taxon>Pseudomonadota</taxon>
        <taxon>Gammaproteobacteria</taxon>
        <taxon>Enterobacterales</taxon>
        <taxon>Enterobacteriaceae</taxon>
        <taxon>Kosakonia</taxon>
    </lineage>
</organism>
<gene>
    <name evidence="2" type="ORF">SAMN05192562_10617</name>
</gene>
<keyword evidence="1" id="KW-1133">Transmembrane helix</keyword>
<keyword evidence="1" id="KW-0472">Membrane</keyword>
<sequence>MIKEWATVISWQNGNALVECDVKASCSSCASRAGCGSRVLNKLGPQTTHTIAVPCEQPLVAGQKVELGIAEASLLSSAMLVYMSPLVGLFAVGAIFQSLFAADIAALCGAVLGGVGGFLLARELSPKLATRSEWQPVILSVGLPPEMIRVDSVTAENHP</sequence>
<reference evidence="3" key="1">
    <citation type="submission" date="2016-10" db="EMBL/GenBank/DDBJ databases">
        <authorList>
            <person name="Varghese N."/>
            <person name="Submissions S."/>
        </authorList>
    </citation>
    <scope>NUCLEOTIDE SEQUENCE [LARGE SCALE GENOMIC DNA]</scope>
    <source>
        <strain evidence="3">Ah-143</strain>
    </source>
</reference>
<dbReference type="AlphaFoldDB" id="A0A1I7DP93"/>
<dbReference type="PANTHER" id="PTHR35867">
    <property type="entry name" value="PROTEIN RSEC"/>
    <property type="match status" value="1"/>
</dbReference>
<accession>A0A1I7DP93</accession>
<name>A0A1I7DP93_9ENTR</name>
<evidence type="ECO:0000256" key="1">
    <source>
        <dbReference type="SAM" id="Phobius"/>
    </source>
</evidence>
<dbReference type="InterPro" id="IPR007359">
    <property type="entry name" value="SigmaE_reg_RseC_MucC"/>
</dbReference>
<dbReference type="Pfam" id="PF04246">
    <property type="entry name" value="RseC_MucC"/>
    <property type="match status" value="1"/>
</dbReference>
<keyword evidence="3" id="KW-1185">Reference proteome</keyword>
<dbReference type="Proteomes" id="UP000199187">
    <property type="component" value="Unassembled WGS sequence"/>
</dbReference>
<dbReference type="EMBL" id="FPAU01000006">
    <property type="protein sequence ID" value="SFU13435.1"/>
    <property type="molecule type" value="Genomic_DNA"/>
</dbReference>
<proteinExistence type="predicted"/>
<dbReference type="OrthoDB" id="9795854at2"/>
<dbReference type="NCBIfam" id="NF008115">
    <property type="entry name" value="PRK10862.1"/>
    <property type="match status" value="1"/>
</dbReference>